<dbReference type="FunFam" id="3.40.50.300:FF:000020">
    <property type="entry name" value="Amino acid ABC transporter ATP-binding component"/>
    <property type="match status" value="1"/>
</dbReference>
<accession>A0A0H5D1X3</accession>
<dbReference type="PANTHER" id="PTHR43166:SF35">
    <property type="entry name" value="L-CYSTINE IMPORT ATP-BINDING PROTEIN TCYN"/>
    <property type="match status" value="1"/>
</dbReference>
<dbReference type="EMBL" id="CVRL01000014">
    <property type="protein sequence ID" value="CRL10708.1"/>
    <property type="molecule type" value="Genomic_DNA"/>
</dbReference>
<proteinExistence type="inferred from homology"/>
<reference evidence="10" key="1">
    <citation type="submission" date="2015-05" db="EMBL/GenBank/DDBJ databases">
        <authorList>
            <person name="Rodrigo-Torres Lidia"/>
            <person name="Arahal R.David."/>
        </authorList>
    </citation>
    <scope>NUCLEOTIDE SEQUENCE [LARGE SCALE GENOMIC DNA]</scope>
    <source>
        <strain evidence="10">CECT 7321</strain>
    </source>
</reference>
<dbReference type="PROSITE" id="PS00211">
    <property type="entry name" value="ABC_TRANSPORTER_1"/>
    <property type="match status" value="1"/>
</dbReference>
<evidence type="ECO:0000256" key="2">
    <source>
        <dbReference type="ARBA" id="ARBA00005417"/>
    </source>
</evidence>
<comment type="similarity">
    <text evidence="2">Belongs to the ABC transporter superfamily.</text>
</comment>
<evidence type="ECO:0000256" key="6">
    <source>
        <dbReference type="ARBA" id="ARBA00022840"/>
    </source>
</evidence>
<protein>
    <submittedName>
        <fullName evidence="9">Octopine permease ATP-binding protein P</fullName>
    </submittedName>
</protein>
<evidence type="ECO:0000256" key="7">
    <source>
        <dbReference type="ARBA" id="ARBA00023136"/>
    </source>
</evidence>
<dbReference type="CDD" id="cd03262">
    <property type="entry name" value="ABC_HisP_GlnQ"/>
    <property type="match status" value="1"/>
</dbReference>
<gene>
    <name evidence="9" type="primary">occP_2</name>
    <name evidence="9" type="ORF">NIT7321_01555</name>
</gene>
<name>A0A0H5D1X3_9RHOB</name>
<dbReference type="SMART" id="SM00382">
    <property type="entry name" value="AAA"/>
    <property type="match status" value="1"/>
</dbReference>
<keyword evidence="10" id="KW-1185">Reference proteome</keyword>
<dbReference type="Gene3D" id="3.40.50.300">
    <property type="entry name" value="P-loop containing nucleotide triphosphate hydrolases"/>
    <property type="match status" value="1"/>
</dbReference>
<dbReference type="PANTHER" id="PTHR43166">
    <property type="entry name" value="AMINO ACID IMPORT ATP-BINDING PROTEIN"/>
    <property type="match status" value="1"/>
</dbReference>
<keyword evidence="5" id="KW-0547">Nucleotide-binding</keyword>
<keyword evidence="6 9" id="KW-0067">ATP-binding</keyword>
<evidence type="ECO:0000256" key="1">
    <source>
        <dbReference type="ARBA" id="ARBA00004202"/>
    </source>
</evidence>
<dbReference type="GO" id="GO:0005886">
    <property type="term" value="C:plasma membrane"/>
    <property type="evidence" value="ECO:0007669"/>
    <property type="project" value="UniProtKB-SubCell"/>
</dbReference>
<dbReference type="SUPFAM" id="SSF52540">
    <property type="entry name" value="P-loop containing nucleoside triphosphate hydrolases"/>
    <property type="match status" value="1"/>
</dbReference>
<dbReference type="InterPro" id="IPR027417">
    <property type="entry name" value="P-loop_NTPase"/>
</dbReference>
<dbReference type="Proteomes" id="UP000043764">
    <property type="component" value="Unassembled WGS sequence"/>
</dbReference>
<dbReference type="PIRSF" id="PIRSF039085">
    <property type="entry name" value="ABC_ATPase_HisP"/>
    <property type="match status" value="1"/>
</dbReference>
<dbReference type="InterPro" id="IPR050086">
    <property type="entry name" value="MetN_ABC_transporter-like"/>
</dbReference>
<dbReference type="InterPro" id="IPR003593">
    <property type="entry name" value="AAA+_ATPase"/>
</dbReference>
<feature type="domain" description="ABC transporter" evidence="8">
    <location>
        <begin position="8"/>
        <end position="248"/>
    </location>
</feature>
<dbReference type="GO" id="GO:0016887">
    <property type="term" value="F:ATP hydrolysis activity"/>
    <property type="evidence" value="ECO:0007669"/>
    <property type="project" value="InterPro"/>
</dbReference>
<dbReference type="PROSITE" id="PS50893">
    <property type="entry name" value="ABC_TRANSPORTER_2"/>
    <property type="match status" value="1"/>
</dbReference>
<evidence type="ECO:0000259" key="8">
    <source>
        <dbReference type="PROSITE" id="PS50893"/>
    </source>
</evidence>
<evidence type="ECO:0000313" key="10">
    <source>
        <dbReference type="Proteomes" id="UP000043764"/>
    </source>
</evidence>
<dbReference type="InterPro" id="IPR017871">
    <property type="entry name" value="ABC_transporter-like_CS"/>
</dbReference>
<keyword evidence="4" id="KW-1003">Cell membrane</keyword>
<keyword evidence="7" id="KW-0472">Membrane</keyword>
<evidence type="ECO:0000256" key="5">
    <source>
        <dbReference type="ARBA" id="ARBA00022741"/>
    </source>
</evidence>
<dbReference type="InterPro" id="IPR003439">
    <property type="entry name" value="ABC_transporter-like_ATP-bd"/>
</dbReference>
<comment type="subcellular location">
    <subcellularLocation>
        <location evidence="1">Cell membrane</location>
        <topology evidence="1">Peripheral membrane protein</topology>
    </subcellularLocation>
</comment>
<evidence type="ECO:0000256" key="3">
    <source>
        <dbReference type="ARBA" id="ARBA00022448"/>
    </source>
</evidence>
<sequence>MTAPDTIVKAEDIHKSFGTVEVLKGISLEARNHDVISILGSSGSGKSTFLRCLNFLETPTSGKVTVHGEEILVRNGRPQNARHIEAIRARLGMVFQQFNLWTHRTVLENVMEGPVQVKGESKAEARDRAEMLLRRVGLQERMQMYPAQLSGGQQQRVAIARALAMEPDAILFDEPTSALDPELVGEVLKVMQDLAAEGRTMIVVTHEMGFAREVSSEVVFLHEGRIAEQGPPEEMFTNPKTDEFRRFIAKAM</sequence>
<dbReference type="Pfam" id="PF00005">
    <property type="entry name" value="ABC_tran"/>
    <property type="match status" value="1"/>
</dbReference>
<dbReference type="GO" id="GO:0005524">
    <property type="term" value="F:ATP binding"/>
    <property type="evidence" value="ECO:0007669"/>
    <property type="project" value="UniProtKB-KW"/>
</dbReference>
<dbReference type="RefSeq" id="WP_050673127.1">
    <property type="nucleotide sequence ID" value="NZ_CVRL01000014.1"/>
</dbReference>
<dbReference type="InterPro" id="IPR030679">
    <property type="entry name" value="ABC_ATPase_HisP-typ"/>
</dbReference>
<dbReference type="AlphaFoldDB" id="A0A0H5D1X3"/>
<organism evidence="9 10">
    <name type="scientific">Phaeobacter italicus</name>
    <dbReference type="NCBI Taxonomy" id="481446"/>
    <lineage>
        <taxon>Bacteria</taxon>
        <taxon>Pseudomonadati</taxon>
        <taxon>Pseudomonadota</taxon>
        <taxon>Alphaproteobacteria</taxon>
        <taxon>Rhodobacterales</taxon>
        <taxon>Roseobacteraceae</taxon>
        <taxon>Phaeobacter</taxon>
    </lineage>
</organism>
<dbReference type="GO" id="GO:0015424">
    <property type="term" value="F:ABC-type amino acid transporter activity"/>
    <property type="evidence" value="ECO:0007669"/>
    <property type="project" value="InterPro"/>
</dbReference>
<evidence type="ECO:0000313" key="9">
    <source>
        <dbReference type="EMBL" id="CRL10708.1"/>
    </source>
</evidence>
<evidence type="ECO:0000256" key="4">
    <source>
        <dbReference type="ARBA" id="ARBA00022475"/>
    </source>
</evidence>
<keyword evidence="3" id="KW-0813">Transport</keyword>